<dbReference type="Proteomes" id="UP000001401">
    <property type="component" value="Chromosome"/>
</dbReference>
<name>E6TR04_EVAC2</name>
<evidence type="ECO:0008006" key="4">
    <source>
        <dbReference type="Google" id="ProtNLM"/>
    </source>
</evidence>
<gene>
    <name evidence="2" type="ordered locus">Bcell_1110</name>
</gene>
<organism evidence="2 3">
    <name type="scientific">Evansella cellulosilytica (strain ATCC 21833 / DSM 2522 / FERM P-1141 / JCM 9156 / N-4)</name>
    <name type="common">Bacillus cellulosilyticus</name>
    <dbReference type="NCBI Taxonomy" id="649639"/>
    <lineage>
        <taxon>Bacteria</taxon>
        <taxon>Bacillati</taxon>
        <taxon>Bacillota</taxon>
        <taxon>Bacilli</taxon>
        <taxon>Bacillales</taxon>
        <taxon>Bacillaceae</taxon>
        <taxon>Evansella</taxon>
    </lineage>
</organism>
<keyword evidence="1" id="KW-0812">Transmembrane</keyword>
<feature type="transmembrane region" description="Helical" evidence="1">
    <location>
        <begin position="45"/>
        <end position="63"/>
    </location>
</feature>
<sequence length="97" mass="10875" precursor="true">MLLSLFLGAFMILYAISHAMKSTFLLGKRAKKMDTDARHKYQKGLVAPFLALGIIFICIAFATEAQIIGTTLFVVLFIVLVLPIVIWIFVYDKKHVG</sequence>
<reference evidence="2 3" key="1">
    <citation type="submission" date="2010-12" db="EMBL/GenBank/DDBJ databases">
        <title>Complete sequence of Bacillus cellulosilyticus DSM 2522.</title>
        <authorList>
            <consortium name="US DOE Joint Genome Institute"/>
            <person name="Lucas S."/>
            <person name="Copeland A."/>
            <person name="Lapidus A."/>
            <person name="Cheng J.-F."/>
            <person name="Bruce D."/>
            <person name="Goodwin L."/>
            <person name="Pitluck S."/>
            <person name="Chertkov O."/>
            <person name="Detter J.C."/>
            <person name="Han C."/>
            <person name="Tapia R."/>
            <person name="Land M."/>
            <person name="Hauser L."/>
            <person name="Jeffries C."/>
            <person name="Kyrpides N."/>
            <person name="Ivanova N."/>
            <person name="Mikhailova N."/>
            <person name="Brumm P."/>
            <person name="Mead D."/>
            <person name="Woyke T."/>
        </authorList>
    </citation>
    <scope>NUCLEOTIDE SEQUENCE [LARGE SCALE GENOMIC DNA]</scope>
    <source>
        <strain evidence="3">ATCC 21833 / DSM 2522 / FERM P-1141 / JCM 9156 / N-4</strain>
    </source>
</reference>
<evidence type="ECO:0000256" key="1">
    <source>
        <dbReference type="SAM" id="Phobius"/>
    </source>
</evidence>
<evidence type="ECO:0000313" key="3">
    <source>
        <dbReference type="Proteomes" id="UP000001401"/>
    </source>
</evidence>
<protein>
    <recommendedName>
        <fullName evidence="4">DUF3784 domain-containing protein</fullName>
    </recommendedName>
</protein>
<dbReference type="EMBL" id="CP002394">
    <property type="protein sequence ID" value="ADU29380.1"/>
    <property type="molecule type" value="Genomic_DNA"/>
</dbReference>
<proteinExistence type="predicted"/>
<accession>E6TR04</accession>
<evidence type="ECO:0000313" key="2">
    <source>
        <dbReference type="EMBL" id="ADU29380.1"/>
    </source>
</evidence>
<keyword evidence="1" id="KW-0472">Membrane</keyword>
<dbReference type="RefSeq" id="WP_013487721.1">
    <property type="nucleotide sequence ID" value="NC_014829.1"/>
</dbReference>
<dbReference type="HOGENOM" id="CLU_2340888_0_0_9"/>
<keyword evidence="1" id="KW-1133">Transmembrane helix</keyword>
<dbReference type="OrthoDB" id="9914174at2"/>
<dbReference type="KEGG" id="bco:Bcell_1110"/>
<keyword evidence="3" id="KW-1185">Reference proteome</keyword>
<feature type="transmembrane region" description="Helical" evidence="1">
    <location>
        <begin position="70"/>
        <end position="90"/>
    </location>
</feature>
<dbReference type="AlphaFoldDB" id="E6TR04"/>